<name>A0A8S1D271_9INSE</name>
<dbReference type="InterPro" id="IPR001878">
    <property type="entry name" value="Znf_CCHC"/>
</dbReference>
<evidence type="ECO:0000259" key="2">
    <source>
        <dbReference type="SMART" id="SM00343"/>
    </source>
</evidence>
<dbReference type="GO" id="GO:0003676">
    <property type="term" value="F:nucleic acid binding"/>
    <property type="evidence" value="ECO:0007669"/>
    <property type="project" value="InterPro"/>
</dbReference>
<feature type="compositionally biased region" description="Polar residues" evidence="1">
    <location>
        <begin position="1"/>
        <end position="15"/>
    </location>
</feature>
<dbReference type="GO" id="GO:0008270">
    <property type="term" value="F:zinc ion binding"/>
    <property type="evidence" value="ECO:0007669"/>
    <property type="project" value="InterPro"/>
</dbReference>
<feature type="region of interest" description="Disordered" evidence="1">
    <location>
        <begin position="1"/>
        <end position="58"/>
    </location>
</feature>
<dbReference type="SMART" id="SM00343">
    <property type="entry name" value="ZnF_C2HC"/>
    <property type="match status" value="2"/>
</dbReference>
<dbReference type="EMBL" id="CADEPI010000098">
    <property type="protein sequence ID" value="CAB3374455.1"/>
    <property type="molecule type" value="Genomic_DNA"/>
</dbReference>
<dbReference type="Proteomes" id="UP000494165">
    <property type="component" value="Unassembled WGS sequence"/>
</dbReference>
<dbReference type="AlphaFoldDB" id="A0A8S1D271"/>
<evidence type="ECO:0000256" key="1">
    <source>
        <dbReference type="SAM" id="MobiDB-lite"/>
    </source>
</evidence>
<organism evidence="3 4">
    <name type="scientific">Cloeon dipterum</name>
    <dbReference type="NCBI Taxonomy" id="197152"/>
    <lineage>
        <taxon>Eukaryota</taxon>
        <taxon>Metazoa</taxon>
        <taxon>Ecdysozoa</taxon>
        <taxon>Arthropoda</taxon>
        <taxon>Hexapoda</taxon>
        <taxon>Insecta</taxon>
        <taxon>Pterygota</taxon>
        <taxon>Palaeoptera</taxon>
        <taxon>Ephemeroptera</taxon>
        <taxon>Pisciforma</taxon>
        <taxon>Baetidae</taxon>
        <taxon>Cloeon</taxon>
    </lineage>
</organism>
<dbReference type="Gene3D" id="4.10.60.10">
    <property type="entry name" value="Zinc finger, CCHC-type"/>
    <property type="match status" value="1"/>
</dbReference>
<feature type="compositionally biased region" description="Pro residues" evidence="1">
    <location>
        <begin position="19"/>
        <end position="44"/>
    </location>
</feature>
<accession>A0A8S1D271</accession>
<keyword evidence="4" id="KW-1185">Reference proteome</keyword>
<proteinExistence type="predicted"/>
<dbReference type="InterPro" id="IPR036875">
    <property type="entry name" value="Znf_CCHC_sf"/>
</dbReference>
<evidence type="ECO:0000313" key="4">
    <source>
        <dbReference type="Proteomes" id="UP000494165"/>
    </source>
</evidence>
<evidence type="ECO:0000313" key="3">
    <source>
        <dbReference type="EMBL" id="CAB3374455.1"/>
    </source>
</evidence>
<feature type="domain" description="CCHC-type" evidence="2">
    <location>
        <begin position="392"/>
        <end position="408"/>
    </location>
</feature>
<dbReference type="SUPFAM" id="SSF57756">
    <property type="entry name" value="Retrovirus zinc finger-like domains"/>
    <property type="match status" value="1"/>
</dbReference>
<protein>
    <recommendedName>
        <fullName evidence="2">CCHC-type domain-containing protein</fullName>
    </recommendedName>
</protein>
<feature type="region of interest" description="Disordered" evidence="1">
    <location>
        <begin position="335"/>
        <end position="384"/>
    </location>
</feature>
<feature type="compositionally biased region" description="Gly residues" evidence="1">
    <location>
        <begin position="48"/>
        <end position="58"/>
    </location>
</feature>
<reference evidence="3 4" key="1">
    <citation type="submission" date="2020-04" db="EMBL/GenBank/DDBJ databases">
        <authorList>
            <person name="Alioto T."/>
            <person name="Alioto T."/>
            <person name="Gomez Garrido J."/>
        </authorList>
    </citation>
    <scope>NUCLEOTIDE SEQUENCE [LARGE SCALE GENOMIC DNA]</scope>
</reference>
<comment type="caution">
    <text evidence="3">The sequence shown here is derived from an EMBL/GenBank/DDBJ whole genome shotgun (WGS) entry which is preliminary data.</text>
</comment>
<feature type="domain" description="CCHC-type" evidence="2">
    <location>
        <begin position="410"/>
        <end position="426"/>
    </location>
</feature>
<sequence>MPVEVNPQQGNAVVDQQQPQPPPQAQPIQQPPQPFQPGQQPPLFHPHGGWGGGYGPPGGAYPFMPPPMTLEMVPRFSGSGQGASLEDFLTAVEGYMSFYSPAPGDLRWALKMRTSELAREFVEGLSDATLSGIASLRAAFRDEFKTMASRTALEREFADCQQGKHEKVEPFYRRLRAVSEKLKRAIYPDRWRLVDDGVWEERCLSQFLSGLRPDLFRVVNQRESKNLKEARLAAQRAEETEIIAQAREGDKAAGVFTTEVVQQAAAWGGVSMPWCYPPFMPAYGWPGAPWLSQQYSQPSSSGSSHQAEGQRAALPWSAWGPAYGSWSSDVHAAAAKPSQQRAIRFDTPRDNHQKSKVEIEDVTSALSNRPPTPTPARSRSRSAGRKNLGETACLLCREAGHWIHECPMLVCAKCMGKGHRPFECPVNEAKNGQRGE</sequence>
<feature type="compositionally biased region" description="Basic and acidic residues" evidence="1">
    <location>
        <begin position="343"/>
        <end position="359"/>
    </location>
</feature>
<gene>
    <name evidence="3" type="ORF">CLODIP_2_CD16305</name>
</gene>